<dbReference type="EMBL" id="CP093349">
    <property type="protein sequence ID" value="WOH08564.1"/>
    <property type="molecule type" value="Genomic_DNA"/>
</dbReference>
<dbReference type="PANTHER" id="PTHR10209">
    <property type="entry name" value="OXIDOREDUCTASE, 2OG-FE II OXYGENASE FAMILY PROTEIN"/>
    <property type="match status" value="1"/>
</dbReference>
<dbReference type="GO" id="GO:0016705">
    <property type="term" value="F:oxidoreductase activity, acting on paired donors, with incorporation or reduction of molecular oxygen"/>
    <property type="evidence" value="ECO:0007669"/>
    <property type="project" value="UniProtKB-ARBA"/>
</dbReference>
<dbReference type="InterPro" id="IPR027443">
    <property type="entry name" value="IPNS-like_sf"/>
</dbReference>
<reference evidence="8" key="2">
    <citation type="submission" date="2022-03" db="EMBL/GenBank/DDBJ databases">
        <title>Draft title - Genomic analysis of global carrot germplasm unveils the trajectory of domestication and the origin of high carotenoid orange carrot.</title>
        <authorList>
            <person name="Iorizzo M."/>
            <person name="Ellison S."/>
            <person name="Senalik D."/>
            <person name="Macko-Podgorni A."/>
            <person name="Grzebelus D."/>
            <person name="Bostan H."/>
            <person name="Rolling W."/>
            <person name="Curaba J."/>
            <person name="Simon P."/>
        </authorList>
    </citation>
    <scope>NUCLEOTIDE SEQUENCE</scope>
    <source>
        <tissue evidence="8">Leaf</tissue>
    </source>
</reference>
<feature type="domain" description="Fe2OG dioxygenase" evidence="7">
    <location>
        <begin position="223"/>
        <end position="325"/>
    </location>
</feature>
<comment type="similarity">
    <text evidence="1 6">Belongs to the iron/ascorbate-dependent oxidoreductase family.</text>
</comment>
<protein>
    <recommendedName>
        <fullName evidence="7">Fe2OG dioxygenase domain-containing protein</fullName>
    </recommendedName>
</protein>
<evidence type="ECO:0000256" key="1">
    <source>
        <dbReference type="ARBA" id="ARBA00008056"/>
    </source>
</evidence>
<evidence type="ECO:0000256" key="5">
    <source>
        <dbReference type="ARBA" id="ARBA00023004"/>
    </source>
</evidence>
<dbReference type="FunFam" id="2.60.120.330:FF:000005">
    <property type="entry name" value="1-aminocyclopropane-1-carboxylate oxidase homolog 1"/>
    <property type="match status" value="1"/>
</dbReference>
<evidence type="ECO:0000256" key="2">
    <source>
        <dbReference type="ARBA" id="ARBA00022723"/>
    </source>
</evidence>
<name>A0AAF0XKA4_DAUCS</name>
<dbReference type="GO" id="GO:0051213">
    <property type="term" value="F:dioxygenase activity"/>
    <property type="evidence" value="ECO:0007669"/>
    <property type="project" value="UniProtKB-ARBA"/>
</dbReference>
<keyword evidence="2 6" id="KW-0479">Metal-binding</keyword>
<dbReference type="SUPFAM" id="SSF51197">
    <property type="entry name" value="Clavaminate synthase-like"/>
    <property type="match status" value="1"/>
</dbReference>
<gene>
    <name evidence="8" type="ORF">DCAR_0728007</name>
</gene>
<dbReference type="PANTHER" id="PTHR10209:SF859">
    <property type="entry name" value="OS03G0690500 PROTEIN"/>
    <property type="match status" value="1"/>
</dbReference>
<evidence type="ECO:0000259" key="7">
    <source>
        <dbReference type="PROSITE" id="PS51471"/>
    </source>
</evidence>
<keyword evidence="9" id="KW-1185">Reference proteome</keyword>
<dbReference type="Gene3D" id="2.60.120.330">
    <property type="entry name" value="B-lactam Antibiotic, Isopenicillin N Synthase, Chain"/>
    <property type="match status" value="1"/>
</dbReference>
<keyword evidence="3" id="KW-0847">Vitamin C</keyword>
<dbReference type="Pfam" id="PF14226">
    <property type="entry name" value="DIOX_N"/>
    <property type="match status" value="1"/>
</dbReference>
<dbReference type="InterPro" id="IPR044861">
    <property type="entry name" value="IPNS-like_FE2OG_OXY"/>
</dbReference>
<dbReference type="InterPro" id="IPR026992">
    <property type="entry name" value="DIOX_N"/>
</dbReference>
<dbReference type="GO" id="GO:0031418">
    <property type="term" value="F:L-ascorbic acid binding"/>
    <property type="evidence" value="ECO:0007669"/>
    <property type="project" value="UniProtKB-KW"/>
</dbReference>
<dbReference type="GO" id="GO:0046872">
    <property type="term" value="F:metal ion binding"/>
    <property type="evidence" value="ECO:0007669"/>
    <property type="project" value="UniProtKB-KW"/>
</dbReference>
<dbReference type="AlphaFoldDB" id="A0AAF0XKA4"/>
<organism evidence="8 9">
    <name type="scientific">Daucus carota subsp. sativus</name>
    <name type="common">Carrot</name>
    <dbReference type="NCBI Taxonomy" id="79200"/>
    <lineage>
        <taxon>Eukaryota</taxon>
        <taxon>Viridiplantae</taxon>
        <taxon>Streptophyta</taxon>
        <taxon>Embryophyta</taxon>
        <taxon>Tracheophyta</taxon>
        <taxon>Spermatophyta</taxon>
        <taxon>Magnoliopsida</taxon>
        <taxon>eudicotyledons</taxon>
        <taxon>Gunneridae</taxon>
        <taxon>Pentapetalae</taxon>
        <taxon>asterids</taxon>
        <taxon>campanulids</taxon>
        <taxon>Apiales</taxon>
        <taxon>Apiaceae</taxon>
        <taxon>Apioideae</taxon>
        <taxon>Scandiceae</taxon>
        <taxon>Daucinae</taxon>
        <taxon>Daucus</taxon>
        <taxon>Daucus sect. Daucus</taxon>
    </lineage>
</organism>
<sequence length="379" mass="42678">MDVANGKAHEVVTAKSTDEIKYDRQSELKAFDDTKAGVKGLVDAGIKNVPRIFIRPKDDLQDSISSSEGGQFKFPIIDMDGLDKDPVRRQIIDQVRDASQTWGFFQIVNHGIPDTVMNEMLEGVRRFYEQDLGVKKPWYTRDNLKRFVYNCNFDLYSAPVANWRDTFYCAMAPSAPDPEELPEACRDVLMNYSEHVMKLGKSLFEVLSEALGLNRNYLNDIGCADGLGTLGHYYPACPEPERAIGTNKHADNDFLTVLLQDHLGGLQVLHQNHWVDVPPVPGALVINIGDFMQLISNDKFISSEHRVLASRIGPRISVACFFTTGAFASSRIYEPIKELLSEENPPKYRAFTVKEFLDYFFAKGLDGNSALLHFKRSIA</sequence>
<dbReference type="PROSITE" id="PS51471">
    <property type="entry name" value="FE2OG_OXY"/>
    <property type="match status" value="1"/>
</dbReference>
<evidence type="ECO:0000313" key="8">
    <source>
        <dbReference type="EMBL" id="WOH08564.1"/>
    </source>
</evidence>
<dbReference type="Proteomes" id="UP000077755">
    <property type="component" value="Chromosome 7"/>
</dbReference>
<keyword evidence="4 6" id="KW-0560">Oxidoreductase</keyword>
<dbReference type="Pfam" id="PF03171">
    <property type="entry name" value="2OG-FeII_Oxy"/>
    <property type="match status" value="1"/>
</dbReference>
<accession>A0AAF0XKA4</accession>
<reference evidence="8" key="1">
    <citation type="journal article" date="2016" name="Nat. Genet.">
        <title>A high-quality carrot genome assembly provides new insights into carotenoid accumulation and asterid genome evolution.</title>
        <authorList>
            <person name="Iorizzo M."/>
            <person name="Ellison S."/>
            <person name="Senalik D."/>
            <person name="Zeng P."/>
            <person name="Satapoomin P."/>
            <person name="Huang J."/>
            <person name="Bowman M."/>
            <person name="Iovene M."/>
            <person name="Sanseverino W."/>
            <person name="Cavagnaro P."/>
            <person name="Yildiz M."/>
            <person name="Macko-Podgorni A."/>
            <person name="Moranska E."/>
            <person name="Grzebelus E."/>
            <person name="Grzebelus D."/>
            <person name="Ashrafi H."/>
            <person name="Zheng Z."/>
            <person name="Cheng S."/>
            <person name="Spooner D."/>
            <person name="Van Deynze A."/>
            <person name="Simon P."/>
        </authorList>
    </citation>
    <scope>NUCLEOTIDE SEQUENCE</scope>
    <source>
        <tissue evidence="8">Leaf</tissue>
    </source>
</reference>
<evidence type="ECO:0000256" key="6">
    <source>
        <dbReference type="RuleBase" id="RU003682"/>
    </source>
</evidence>
<proteinExistence type="inferred from homology"/>
<evidence type="ECO:0000256" key="4">
    <source>
        <dbReference type="ARBA" id="ARBA00023002"/>
    </source>
</evidence>
<evidence type="ECO:0000256" key="3">
    <source>
        <dbReference type="ARBA" id="ARBA00022896"/>
    </source>
</evidence>
<dbReference type="KEGG" id="dcr:108193313"/>
<keyword evidence="5 6" id="KW-0408">Iron</keyword>
<evidence type="ECO:0000313" key="9">
    <source>
        <dbReference type="Proteomes" id="UP000077755"/>
    </source>
</evidence>
<dbReference type="InterPro" id="IPR005123">
    <property type="entry name" value="Oxoglu/Fe-dep_dioxygenase_dom"/>
</dbReference>